<feature type="domain" description="NADPH-dependent FMN reductase-like" evidence="1">
    <location>
        <begin position="6"/>
        <end position="146"/>
    </location>
</feature>
<dbReference type="Gene3D" id="3.40.50.360">
    <property type="match status" value="1"/>
</dbReference>
<evidence type="ECO:0000313" key="2">
    <source>
        <dbReference type="EMBL" id="MFC4336780.1"/>
    </source>
</evidence>
<dbReference type="Proteomes" id="UP001595823">
    <property type="component" value="Unassembled WGS sequence"/>
</dbReference>
<dbReference type="Pfam" id="PF03358">
    <property type="entry name" value="FMN_red"/>
    <property type="match status" value="1"/>
</dbReference>
<organism evidence="2 3">
    <name type="scientific">Salininema proteolyticum</name>
    <dbReference type="NCBI Taxonomy" id="1607685"/>
    <lineage>
        <taxon>Bacteria</taxon>
        <taxon>Bacillati</taxon>
        <taxon>Actinomycetota</taxon>
        <taxon>Actinomycetes</taxon>
        <taxon>Glycomycetales</taxon>
        <taxon>Glycomycetaceae</taxon>
        <taxon>Salininema</taxon>
    </lineage>
</organism>
<dbReference type="InterPro" id="IPR050712">
    <property type="entry name" value="NAD(P)H-dep_reductase"/>
</dbReference>
<reference evidence="3" key="1">
    <citation type="journal article" date="2019" name="Int. J. Syst. Evol. Microbiol.">
        <title>The Global Catalogue of Microorganisms (GCM) 10K type strain sequencing project: providing services to taxonomists for standard genome sequencing and annotation.</title>
        <authorList>
            <consortium name="The Broad Institute Genomics Platform"/>
            <consortium name="The Broad Institute Genome Sequencing Center for Infectious Disease"/>
            <person name="Wu L."/>
            <person name="Ma J."/>
        </authorList>
    </citation>
    <scope>NUCLEOTIDE SEQUENCE [LARGE SCALE GENOMIC DNA]</scope>
    <source>
        <strain evidence="3">IBRC-M 10908</strain>
    </source>
</reference>
<dbReference type="InterPro" id="IPR029039">
    <property type="entry name" value="Flavoprotein-like_sf"/>
</dbReference>
<dbReference type="RefSeq" id="WP_380623030.1">
    <property type="nucleotide sequence ID" value="NZ_JBHSDK010000021.1"/>
</dbReference>
<accession>A0ABV8U105</accession>
<dbReference type="GO" id="GO:0016491">
    <property type="term" value="F:oxidoreductase activity"/>
    <property type="evidence" value="ECO:0007669"/>
    <property type="project" value="UniProtKB-KW"/>
</dbReference>
<protein>
    <submittedName>
        <fullName evidence="2">NADPH-dependent FMN reductase</fullName>
        <ecNumber evidence="2">1.-.-.-</ecNumber>
    </submittedName>
</protein>
<dbReference type="EC" id="1.-.-.-" evidence="2"/>
<proteinExistence type="predicted"/>
<dbReference type="PANTHER" id="PTHR30543">
    <property type="entry name" value="CHROMATE REDUCTASE"/>
    <property type="match status" value="1"/>
</dbReference>
<dbReference type="InterPro" id="IPR005025">
    <property type="entry name" value="FMN_Rdtase-like_dom"/>
</dbReference>
<keyword evidence="3" id="KW-1185">Reference proteome</keyword>
<sequence length="190" mass="21286">MNDDLKLAVITGSTRKGRSGGPLVSRWIVDRAKQDGRFGIDWIDLADLNLPSDFDEENYPHVGELGARLKEADAFIVVTSELNHSYPASLKNAIDLYRDEWAGKPVALASYGGNAGGQRAAEHLRQVFPEVAALTVRDTLTFVNYWEKFDEQGQPVDAEGTAGALTRLLDQVEWWARPLKQNRTVDPYRW</sequence>
<dbReference type="SUPFAM" id="SSF52218">
    <property type="entry name" value="Flavoproteins"/>
    <property type="match status" value="1"/>
</dbReference>
<evidence type="ECO:0000313" key="3">
    <source>
        <dbReference type="Proteomes" id="UP001595823"/>
    </source>
</evidence>
<keyword evidence="2" id="KW-0560">Oxidoreductase</keyword>
<evidence type="ECO:0000259" key="1">
    <source>
        <dbReference type="Pfam" id="PF03358"/>
    </source>
</evidence>
<gene>
    <name evidence="2" type="ORF">ACFPET_16385</name>
</gene>
<dbReference type="PANTHER" id="PTHR30543:SF21">
    <property type="entry name" value="NAD(P)H-DEPENDENT FMN REDUCTASE LOT6"/>
    <property type="match status" value="1"/>
</dbReference>
<dbReference type="EMBL" id="JBHSDK010000021">
    <property type="protein sequence ID" value="MFC4336780.1"/>
    <property type="molecule type" value="Genomic_DNA"/>
</dbReference>
<name>A0ABV8U105_9ACTN</name>
<comment type="caution">
    <text evidence="2">The sequence shown here is derived from an EMBL/GenBank/DDBJ whole genome shotgun (WGS) entry which is preliminary data.</text>
</comment>